<reference evidence="1" key="1">
    <citation type="submission" date="2018-10" db="EMBL/GenBank/DDBJ databases">
        <title>Hidden diversity of soil giant viruses.</title>
        <authorList>
            <person name="Schulz F."/>
            <person name="Alteio L."/>
            <person name="Goudeau D."/>
            <person name="Ryan E.M."/>
            <person name="Malmstrom R.R."/>
            <person name="Blanchard J."/>
            <person name="Woyke T."/>
        </authorList>
    </citation>
    <scope>NUCLEOTIDE SEQUENCE</scope>
    <source>
        <strain evidence="1">HAV1</strain>
    </source>
</reference>
<sequence length="370" mass="40724">MPSNKVHQTIRKKVKPTCVYIRDTASLDSKSSINAIRDDFNCDDNIQEFQNCEMCFGKNGSCSCFNCVIAGCTIKDSPVVEESINIIYTSIFKCRCPPCVTQLLLSNITTAYASSLSPNSLTTLNILLSTILGNPIYAIDVGMESIAAANLPANTSIPRCDFGSIPYYVNLPSQTTSSEIEITWPILKVVQDLARTMNGTSFITVTMALVVLSNNPILDSNTACPIKVNNIFSAVTQNPTTGVPNGLNNICLALDDIKNKFGLIAVPFISQFFVFKTPTILGFLQGNFTIAVVFLTDFTGLTFPYITIFDNCSGNILFQLGNPSIPFTFIPKCKQKSKYIKNNKDNFWVLQHETQLLTVNLNAFQQILFA</sequence>
<organism evidence="1">
    <name type="scientific">Harvfovirus sp</name>
    <dbReference type="NCBI Taxonomy" id="2487768"/>
    <lineage>
        <taxon>Viruses</taxon>
        <taxon>Varidnaviria</taxon>
        <taxon>Bamfordvirae</taxon>
        <taxon>Nucleocytoviricota</taxon>
        <taxon>Megaviricetes</taxon>
        <taxon>Imitervirales</taxon>
        <taxon>Mimiviridae</taxon>
        <taxon>Klosneuvirinae</taxon>
    </lineage>
</organism>
<evidence type="ECO:0000313" key="1">
    <source>
        <dbReference type="EMBL" id="AYV81586.1"/>
    </source>
</evidence>
<accession>A0A3G5A2Y4</accession>
<dbReference type="EMBL" id="MK072285">
    <property type="protein sequence ID" value="AYV81586.1"/>
    <property type="molecule type" value="Genomic_DNA"/>
</dbReference>
<gene>
    <name evidence="1" type="ORF">Harvfovirus43_8</name>
</gene>
<name>A0A3G5A2Y4_9VIRU</name>
<proteinExistence type="predicted"/>
<protein>
    <submittedName>
        <fullName evidence="1">Uncharacterized protein</fullName>
    </submittedName>
</protein>